<comment type="subunit">
    <text evidence="3 14">Homodimer.</text>
</comment>
<sequence>MISRIEQRCIDKNMKMTGQRRVIARVLSESSDHPDVEEVYRRAAEIDPHISIATVYRTVRLFEETAILKRHDFGDGRARYEEADGDHHDHLIDLKTGKVIEFSSEEIESLQKEIATRYGYRVVGHRLELFGVPLAANETAD</sequence>
<dbReference type="STRING" id="272627.CCC_01470"/>
<protein>
    <recommendedName>
        <fullName evidence="4 14">Ferric uptake regulation protein</fullName>
    </recommendedName>
</protein>
<evidence type="ECO:0000256" key="7">
    <source>
        <dbReference type="ARBA" id="ARBA00022723"/>
    </source>
</evidence>
<keyword evidence="12 14" id="KW-0804">Transcription</keyword>
<dbReference type="GO" id="GO:0008270">
    <property type="term" value="F:zinc ion binding"/>
    <property type="evidence" value="ECO:0007669"/>
    <property type="project" value="TreeGrafter"/>
</dbReference>
<keyword evidence="6 14" id="KW-0678">Repressor</keyword>
<feature type="binding site" evidence="13">
    <location>
        <position position="87"/>
    </location>
    <ligand>
        <name>Fe cation</name>
        <dbReference type="ChEBI" id="CHEBI:24875"/>
    </ligand>
</feature>
<name>A0A0C2YKJ5_PARME</name>
<evidence type="ECO:0000313" key="16">
    <source>
        <dbReference type="Proteomes" id="UP000031971"/>
    </source>
</evidence>
<evidence type="ECO:0000256" key="4">
    <source>
        <dbReference type="ARBA" id="ARBA00020910"/>
    </source>
</evidence>
<comment type="cofactor">
    <cofactor evidence="13">
        <name>Mn(2+)</name>
        <dbReference type="ChEBI" id="CHEBI:29035"/>
    </cofactor>
    <cofactor evidence="13">
        <name>Fe(2+)</name>
        <dbReference type="ChEBI" id="CHEBI:29033"/>
    </cofactor>
    <text evidence="13">Binds 1 Mn(2+) or Fe(2+) ion per subunit.</text>
</comment>
<proteinExistence type="inferred from homology"/>
<dbReference type="GO" id="GO:0005829">
    <property type="term" value="C:cytosol"/>
    <property type="evidence" value="ECO:0007669"/>
    <property type="project" value="TreeGrafter"/>
</dbReference>
<keyword evidence="16" id="KW-1185">Reference proteome</keyword>
<dbReference type="InterPro" id="IPR036388">
    <property type="entry name" value="WH-like_DNA-bd_sf"/>
</dbReference>
<dbReference type="GO" id="GO:0003700">
    <property type="term" value="F:DNA-binding transcription factor activity"/>
    <property type="evidence" value="ECO:0007669"/>
    <property type="project" value="UniProtKB-UniRule"/>
</dbReference>
<evidence type="ECO:0000256" key="2">
    <source>
        <dbReference type="ARBA" id="ARBA00007957"/>
    </source>
</evidence>
<keyword evidence="11 14" id="KW-0238">DNA-binding</keyword>
<dbReference type="Pfam" id="PF01475">
    <property type="entry name" value="FUR"/>
    <property type="match status" value="1"/>
</dbReference>
<reference evidence="15 16" key="1">
    <citation type="submission" date="2015-01" db="EMBL/GenBank/DDBJ databases">
        <title>Genome Sequence of Magnetospirillum magnetotacticum Strain MS-1.</title>
        <authorList>
            <person name="Marinov G.K."/>
            <person name="Smalley M.D."/>
            <person name="DeSalvo G."/>
        </authorList>
    </citation>
    <scope>NUCLEOTIDE SEQUENCE [LARGE SCALE GENOMIC DNA]</scope>
    <source>
        <strain evidence="15 16">MS-1</strain>
    </source>
</reference>
<keyword evidence="9 13" id="KW-0408">Iron</keyword>
<dbReference type="InterPro" id="IPR043135">
    <property type="entry name" value="Fur_C"/>
</dbReference>
<dbReference type="Gene3D" id="1.10.10.10">
    <property type="entry name" value="Winged helix-like DNA-binding domain superfamily/Winged helix DNA-binding domain"/>
    <property type="match status" value="1"/>
</dbReference>
<dbReference type="GO" id="GO:1900705">
    <property type="term" value="P:negative regulation of siderophore biosynthetic process"/>
    <property type="evidence" value="ECO:0007669"/>
    <property type="project" value="TreeGrafter"/>
</dbReference>
<evidence type="ECO:0000256" key="1">
    <source>
        <dbReference type="ARBA" id="ARBA00004496"/>
    </source>
</evidence>
<evidence type="ECO:0000256" key="5">
    <source>
        <dbReference type="ARBA" id="ARBA00022490"/>
    </source>
</evidence>
<dbReference type="AlphaFoldDB" id="A0A0C2YKJ5"/>
<evidence type="ECO:0000256" key="13">
    <source>
        <dbReference type="PIRSR" id="PIRSR602481-2"/>
    </source>
</evidence>
<dbReference type="Gene3D" id="3.30.1490.190">
    <property type="match status" value="1"/>
</dbReference>
<keyword evidence="8 14" id="KW-0862">Zinc</keyword>
<dbReference type="SUPFAM" id="SSF46785">
    <property type="entry name" value="Winged helix' DNA-binding domain"/>
    <property type="match status" value="1"/>
</dbReference>
<evidence type="ECO:0000256" key="9">
    <source>
        <dbReference type="ARBA" id="ARBA00023004"/>
    </source>
</evidence>
<feature type="binding site" evidence="13">
    <location>
        <position position="108"/>
    </location>
    <ligand>
        <name>Fe cation</name>
        <dbReference type="ChEBI" id="CHEBI:24875"/>
    </ligand>
</feature>
<dbReference type="GO" id="GO:0000976">
    <property type="term" value="F:transcription cis-regulatory region binding"/>
    <property type="evidence" value="ECO:0007669"/>
    <property type="project" value="TreeGrafter"/>
</dbReference>
<dbReference type="FunFam" id="3.30.1490.190:FF:000001">
    <property type="entry name" value="Ferric uptake regulation protein"/>
    <property type="match status" value="1"/>
</dbReference>
<keyword evidence="10 14" id="KW-0805">Transcription regulation</keyword>
<keyword evidence="5 14" id="KW-0963">Cytoplasm</keyword>
<comment type="caution">
    <text evidence="15">The sequence shown here is derived from an EMBL/GenBank/DDBJ whole genome shotgun (WGS) entry which is preliminary data.</text>
</comment>
<dbReference type="OrthoDB" id="8659436at2"/>
<feature type="binding site" evidence="13">
    <location>
        <position position="125"/>
    </location>
    <ligand>
        <name>Fe cation</name>
        <dbReference type="ChEBI" id="CHEBI:24875"/>
    </ligand>
</feature>
<dbReference type="GO" id="GO:0045892">
    <property type="term" value="P:negative regulation of DNA-templated transcription"/>
    <property type="evidence" value="ECO:0007669"/>
    <property type="project" value="TreeGrafter"/>
</dbReference>
<evidence type="ECO:0000256" key="11">
    <source>
        <dbReference type="ARBA" id="ARBA00023125"/>
    </source>
</evidence>
<accession>A0A0C2YKJ5</accession>
<evidence type="ECO:0000313" key="15">
    <source>
        <dbReference type="EMBL" id="KIM00315.1"/>
    </source>
</evidence>
<gene>
    <name evidence="14" type="primary">fur</name>
    <name evidence="15" type="ORF">CCC_01470</name>
</gene>
<dbReference type="InterPro" id="IPR002481">
    <property type="entry name" value="FUR"/>
</dbReference>
<evidence type="ECO:0000256" key="8">
    <source>
        <dbReference type="ARBA" id="ARBA00022833"/>
    </source>
</evidence>
<feature type="binding site" evidence="13">
    <location>
        <position position="89"/>
    </location>
    <ligand>
        <name>Fe cation</name>
        <dbReference type="ChEBI" id="CHEBI:24875"/>
    </ligand>
</feature>
<dbReference type="Proteomes" id="UP000031971">
    <property type="component" value="Unassembled WGS sequence"/>
</dbReference>
<comment type="similarity">
    <text evidence="2 14">Belongs to the Fur family.</text>
</comment>
<dbReference type="PANTHER" id="PTHR33202">
    <property type="entry name" value="ZINC UPTAKE REGULATION PROTEIN"/>
    <property type="match status" value="1"/>
</dbReference>
<evidence type="ECO:0000256" key="3">
    <source>
        <dbReference type="ARBA" id="ARBA00011738"/>
    </source>
</evidence>
<dbReference type="RefSeq" id="WP_041039563.1">
    <property type="nucleotide sequence ID" value="NZ_JXSL01000019.1"/>
</dbReference>
<dbReference type="FunFam" id="1.10.10.10:FF:000051">
    <property type="entry name" value="Fur family transcriptional regulator"/>
    <property type="match status" value="1"/>
</dbReference>
<organism evidence="15 16">
    <name type="scientific">Paramagnetospirillum magnetotacticum MS-1</name>
    <dbReference type="NCBI Taxonomy" id="272627"/>
    <lineage>
        <taxon>Bacteria</taxon>
        <taxon>Pseudomonadati</taxon>
        <taxon>Pseudomonadota</taxon>
        <taxon>Alphaproteobacteria</taxon>
        <taxon>Rhodospirillales</taxon>
        <taxon>Magnetospirillaceae</taxon>
        <taxon>Paramagnetospirillum</taxon>
    </lineage>
</organism>
<evidence type="ECO:0000256" key="10">
    <source>
        <dbReference type="ARBA" id="ARBA00023015"/>
    </source>
</evidence>
<comment type="subcellular location">
    <subcellularLocation>
        <location evidence="1 14">Cytoplasm</location>
    </subcellularLocation>
</comment>
<evidence type="ECO:0000256" key="14">
    <source>
        <dbReference type="RuleBase" id="RU364037"/>
    </source>
</evidence>
<dbReference type="SMR" id="A0A0C2YKJ5"/>
<keyword evidence="7 13" id="KW-0479">Metal-binding</keyword>
<dbReference type="PANTHER" id="PTHR33202:SF2">
    <property type="entry name" value="FERRIC UPTAKE REGULATION PROTEIN"/>
    <property type="match status" value="1"/>
</dbReference>
<dbReference type="CDD" id="cd07153">
    <property type="entry name" value="Fur_like"/>
    <property type="match status" value="1"/>
</dbReference>
<evidence type="ECO:0000256" key="6">
    <source>
        <dbReference type="ARBA" id="ARBA00022491"/>
    </source>
</evidence>
<dbReference type="EMBL" id="JXSL01000019">
    <property type="protein sequence ID" value="KIM00315.1"/>
    <property type="molecule type" value="Genomic_DNA"/>
</dbReference>
<dbReference type="InterPro" id="IPR036390">
    <property type="entry name" value="WH_DNA-bd_sf"/>
</dbReference>
<evidence type="ECO:0000256" key="12">
    <source>
        <dbReference type="ARBA" id="ARBA00023163"/>
    </source>
</evidence>